<evidence type="ECO:0000256" key="1">
    <source>
        <dbReference type="SAM" id="MobiDB-lite"/>
    </source>
</evidence>
<dbReference type="AlphaFoldDB" id="N0DZ10"/>
<protein>
    <submittedName>
        <fullName evidence="3">Uncharacterized protein</fullName>
    </submittedName>
</protein>
<keyword evidence="4" id="KW-1185">Reference proteome</keyword>
<evidence type="ECO:0000313" key="4">
    <source>
        <dbReference type="Proteomes" id="UP000013167"/>
    </source>
</evidence>
<keyword evidence="2" id="KW-0812">Transmembrane</keyword>
<feature type="region of interest" description="Disordered" evidence="1">
    <location>
        <begin position="1"/>
        <end position="109"/>
    </location>
</feature>
<name>N0DZ10_9MICO</name>
<keyword evidence="2" id="KW-0472">Membrane</keyword>
<feature type="transmembrane region" description="Helical" evidence="2">
    <location>
        <begin position="147"/>
        <end position="167"/>
    </location>
</feature>
<proteinExistence type="predicted"/>
<gene>
    <name evidence="3" type="ORF">BN10_360035</name>
</gene>
<dbReference type="eggNOG" id="ENOG5033FW7">
    <property type="taxonomic scope" value="Bacteria"/>
</dbReference>
<organism evidence="3 4">
    <name type="scientific">Phycicoccus elongatus Lp2</name>
    <dbReference type="NCBI Taxonomy" id="1193181"/>
    <lineage>
        <taxon>Bacteria</taxon>
        <taxon>Bacillati</taxon>
        <taxon>Actinomycetota</taxon>
        <taxon>Actinomycetes</taxon>
        <taxon>Micrococcales</taxon>
        <taxon>Intrasporangiaceae</taxon>
        <taxon>Phycicoccus</taxon>
    </lineage>
</organism>
<evidence type="ECO:0000256" key="2">
    <source>
        <dbReference type="SAM" id="Phobius"/>
    </source>
</evidence>
<feature type="compositionally biased region" description="Acidic residues" evidence="1">
    <location>
        <begin position="89"/>
        <end position="106"/>
    </location>
</feature>
<dbReference type="STRING" id="1193181.BN10_360035"/>
<sequence>MDGVTSRDDGAREDSSRLPDDVVDRRFEDIVAHWGDADPDGTSVSDTEGTPPDLTDAEPPAPAGSSTPEVTVLSFPVWRGPTGPSITDETPDLGAGEDDEDDEDDGFVPPEVALPPGEDLHYWGAVAGLVLGPVMVLYVVFARPFHATWWLLAGIAAIVLGFGLLVLRAPRERDPFDSDDGSRV</sequence>
<feature type="transmembrane region" description="Helical" evidence="2">
    <location>
        <begin position="120"/>
        <end position="141"/>
    </location>
</feature>
<feature type="compositionally biased region" description="Basic and acidic residues" evidence="1">
    <location>
        <begin position="1"/>
        <end position="31"/>
    </location>
</feature>
<reference evidence="3 4" key="1">
    <citation type="journal article" date="2013" name="ISME J.">
        <title>A metabolic model for members of the genus Tetrasphaera involved in enhanced biological phosphorus removal.</title>
        <authorList>
            <person name="Kristiansen R."/>
            <person name="Nguyen H.T.T."/>
            <person name="Saunders A.M."/>
            <person name="Nielsen J.L."/>
            <person name="Wimmer R."/>
            <person name="Le V.Q."/>
            <person name="McIlroy S.J."/>
            <person name="Petrovski S."/>
            <person name="Seviour R.J."/>
            <person name="Calteau A."/>
            <person name="Nielsen K.L."/>
            <person name="Nielsen P.H."/>
        </authorList>
    </citation>
    <scope>NUCLEOTIDE SEQUENCE [LARGE SCALE GENOMIC DNA]</scope>
    <source>
        <strain evidence="3 4">Lp2</strain>
    </source>
</reference>
<dbReference type="Proteomes" id="UP000013167">
    <property type="component" value="Unassembled WGS sequence"/>
</dbReference>
<dbReference type="HOGENOM" id="CLU_1545559_0_0_11"/>
<accession>N0DZ10</accession>
<evidence type="ECO:0000313" key="3">
    <source>
        <dbReference type="EMBL" id="CCH69828.1"/>
    </source>
</evidence>
<comment type="caution">
    <text evidence="3">The sequence shown here is derived from an EMBL/GenBank/DDBJ whole genome shotgun (WGS) entry which is preliminary data.</text>
</comment>
<keyword evidence="2" id="KW-1133">Transmembrane helix</keyword>
<dbReference type="EMBL" id="CAIZ01000104">
    <property type="protein sequence ID" value="CCH69828.1"/>
    <property type="molecule type" value="Genomic_DNA"/>
</dbReference>